<comment type="similarity">
    <text evidence="1 5">Belongs to the peptidase S8 family.</text>
</comment>
<dbReference type="InterPro" id="IPR000209">
    <property type="entry name" value="Peptidase_S8/S53_dom"/>
</dbReference>
<dbReference type="PANTHER" id="PTHR43806">
    <property type="entry name" value="PEPTIDASE S8"/>
    <property type="match status" value="1"/>
</dbReference>
<dbReference type="InterPro" id="IPR050131">
    <property type="entry name" value="Peptidase_S8_subtilisin-like"/>
</dbReference>
<gene>
    <name evidence="7" type="ORF">NF556_19315</name>
</gene>
<dbReference type="Gene3D" id="3.40.50.12090">
    <property type="match status" value="2"/>
</dbReference>
<keyword evidence="2 5" id="KW-0645">Protease</keyword>
<dbReference type="PRINTS" id="PR00723">
    <property type="entry name" value="SUBTILISIN"/>
</dbReference>
<dbReference type="EMBL" id="CP099489">
    <property type="protein sequence ID" value="USQ79708.1"/>
    <property type="molecule type" value="Genomic_DNA"/>
</dbReference>
<feature type="active site" description="Charge relay system" evidence="5">
    <location>
        <position position="402"/>
    </location>
</feature>
<evidence type="ECO:0000256" key="5">
    <source>
        <dbReference type="PROSITE-ProRule" id="PRU01240"/>
    </source>
</evidence>
<dbReference type="Gene3D" id="3.40.50.200">
    <property type="entry name" value="Peptidase S8/S53 domain"/>
    <property type="match status" value="1"/>
</dbReference>
<dbReference type="RefSeq" id="WP_252592812.1">
    <property type="nucleotide sequence ID" value="NZ_CP099489.1"/>
</dbReference>
<dbReference type="Pfam" id="PF04122">
    <property type="entry name" value="CW_binding_2"/>
    <property type="match status" value="3"/>
</dbReference>
<feature type="active site" description="Charge relay system" evidence="5">
    <location>
        <position position="217"/>
    </location>
</feature>
<evidence type="ECO:0000256" key="4">
    <source>
        <dbReference type="ARBA" id="ARBA00022825"/>
    </source>
</evidence>
<evidence type="ECO:0000259" key="6">
    <source>
        <dbReference type="Pfam" id="PF00082"/>
    </source>
</evidence>
<dbReference type="InterPro" id="IPR036852">
    <property type="entry name" value="Peptidase_S8/S53_dom_sf"/>
</dbReference>
<reference evidence="7" key="1">
    <citation type="submission" date="2022-06" db="EMBL/GenBank/DDBJ databases">
        <title>Ornithinimicrobium HY1793.</title>
        <authorList>
            <person name="Huang Y."/>
        </authorList>
    </citation>
    <scope>NUCLEOTIDE SEQUENCE</scope>
    <source>
        <strain evidence="7">HY1793</strain>
    </source>
</reference>
<dbReference type="Pfam" id="PF00082">
    <property type="entry name" value="Peptidase_S8"/>
    <property type="match status" value="1"/>
</dbReference>
<feature type="domain" description="Peptidase S8/S53" evidence="6">
    <location>
        <begin position="161"/>
        <end position="442"/>
    </location>
</feature>
<dbReference type="InterPro" id="IPR007253">
    <property type="entry name" value="Cell_wall-bd_2"/>
</dbReference>
<protein>
    <submittedName>
        <fullName evidence="7">Cell wall-binding repeat-containing protein</fullName>
    </submittedName>
</protein>
<organism evidence="7 8">
    <name type="scientific">Ornithinimicrobium faecis</name>
    <dbReference type="NCBI Taxonomy" id="2934158"/>
    <lineage>
        <taxon>Bacteria</taxon>
        <taxon>Bacillati</taxon>
        <taxon>Actinomycetota</taxon>
        <taxon>Actinomycetes</taxon>
        <taxon>Micrococcales</taxon>
        <taxon>Ornithinimicrobiaceae</taxon>
        <taxon>Ornithinimicrobium</taxon>
    </lineage>
</organism>
<sequence>MPAVSASAAPDAADSNDAQISSEVTAQLDENGSADILVSLDGKADLSAAYDMSWEDRGQYVYDTLRAQADKSQAGFLADLDAAGADYTSHWINNTVVVKGADAELVSSVASNADVNKVGLLVAPELIAPVENGPVATTNATTWGLDAIKAPQVWEQYGATGEGIVVGTFDTGADVTHEALVNAYRGTETGSDDYNWFDSSGQSDTPIDHGAEIGVPHGTHVTGTMVGLAGEHQIGVAPGAQFIAATGCCVDGADPFTSFEWFAAPTKVDGTDADPNMRPNIVNNSWGYTGYQESLPADMIAELDEGMQAWEAAGILGVWSAGNANESVDGPDLEPCDTISAPSWLDSAGYVVGATQEDGNITSFSSRGMGQDGEPGVDIAAPGAAVESAVPGNGYEMWDGTSMAAPHVSGAVALLWSQFPDLVGDVEGTRALLDASAVDQADPECGGDNANNPTWGEGYLDLVTLFEAAEAAEPVPAPGVTRVAGEDRYQTADAVSDLFGDDVETVYIASGENYPDAVTGSPAAAQGKFDTAGIMETPEGNAAPVLLSKAGKLTNATEAALTELAPENVVILGGETIIGAEVEDQLAADYNVNRVAGADRYETAANLAAMFDDTDKVYVAAGNDNAFSDALTSSALAGSEDAPVLLTKPDSVPAVTAAALEEIGASEIVVIGGTETINDEVYAELGATGRLGGANKFETAAAISAEYAADVQTVYVASANDYPDALASSSLAGSQDVPVIVVKGTHDASDDKIPAVIKDALKTLSPENVVIVGGTEAVDNSVQEWLENPASWQD</sequence>
<dbReference type="PROSITE" id="PS00138">
    <property type="entry name" value="SUBTILASE_SER"/>
    <property type="match status" value="1"/>
</dbReference>
<evidence type="ECO:0000256" key="1">
    <source>
        <dbReference type="ARBA" id="ARBA00011073"/>
    </source>
</evidence>
<dbReference type="Proteomes" id="UP001056455">
    <property type="component" value="Chromosome"/>
</dbReference>
<evidence type="ECO:0000256" key="2">
    <source>
        <dbReference type="ARBA" id="ARBA00022670"/>
    </source>
</evidence>
<feature type="active site" description="Charge relay system" evidence="5">
    <location>
        <position position="170"/>
    </location>
</feature>
<dbReference type="PANTHER" id="PTHR43806:SF67">
    <property type="entry name" value="EGF-LIKE DOMAIN-CONTAINING PROTEIN"/>
    <property type="match status" value="1"/>
</dbReference>
<dbReference type="PROSITE" id="PS51892">
    <property type="entry name" value="SUBTILASE"/>
    <property type="match status" value="1"/>
</dbReference>
<keyword evidence="3 5" id="KW-0378">Hydrolase</keyword>
<evidence type="ECO:0000313" key="7">
    <source>
        <dbReference type="EMBL" id="USQ79708.1"/>
    </source>
</evidence>
<dbReference type="InterPro" id="IPR023828">
    <property type="entry name" value="Peptidase_S8_Ser-AS"/>
</dbReference>
<name>A0ABY4YSG0_9MICO</name>
<keyword evidence="8" id="KW-1185">Reference proteome</keyword>
<dbReference type="InterPro" id="IPR015500">
    <property type="entry name" value="Peptidase_S8_subtilisin-rel"/>
</dbReference>
<dbReference type="PROSITE" id="PS00137">
    <property type="entry name" value="SUBTILASE_HIS"/>
    <property type="match status" value="1"/>
</dbReference>
<proteinExistence type="inferred from homology"/>
<dbReference type="SUPFAM" id="SSF52743">
    <property type="entry name" value="Subtilisin-like"/>
    <property type="match status" value="1"/>
</dbReference>
<evidence type="ECO:0000256" key="3">
    <source>
        <dbReference type="ARBA" id="ARBA00022801"/>
    </source>
</evidence>
<dbReference type="InterPro" id="IPR022398">
    <property type="entry name" value="Peptidase_S8_His-AS"/>
</dbReference>
<keyword evidence="4 5" id="KW-0720">Serine protease</keyword>
<accession>A0ABY4YSG0</accession>
<evidence type="ECO:0000313" key="8">
    <source>
        <dbReference type="Proteomes" id="UP001056455"/>
    </source>
</evidence>